<dbReference type="InterPro" id="IPR000504">
    <property type="entry name" value="RRM_dom"/>
</dbReference>
<dbReference type="Pfam" id="PF00076">
    <property type="entry name" value="RRM_1"/>
    <property type="match status" value="2"/>
</dbReference>
<dbReference type="SUPFAM" id="SSF54928">
    <property type="entry name" value="RNA-binding domain, RBD"/>
    <property type="match status" value="2"/>
</dbReference>
<feature type="domain" description="RRM" evidence="3">
    <location>
        <begin position="13"/>
        <end position="91"/>
    </location>
</feature>
<dbReference type="AlphaFoldDB" id="A0A482VD14"/>
<evidence type="ECO:0000256" key="2">
    <source>
        <dbReference type="PROSITE-ProRule" id="PRU00176"/>
    </source>
</evidence>
<evidence type="ECO:0000256" key="1">
    <source>
        <dbReference type="ARBA" id="ARBA00022884"/>
    </source>
</evidence>
<accession>A0A482VD14</accession>
<evidence type="ECO:0000313" key="4">
    <source>
        <dbReference type="EMBL" id="RZB41632.1"/>
    </source>
</evidence>
<name>A0A482VD14_ASBVE</name>
<dbReference type="Gene3D" id="3.30.70.330">
    <property type="match status" value="2"/>
</dbReference>
<gene>
    <name evidence="4" type="ORF">BDFB_000022</name>
</gene>
<dbReference type="InterPro" id="IPR003954">
    <property type="entry name" value="RRM_euk-type"/>
</dbReference>
<protein>
    <submittedName>
        <fullName evidence="4">RRM 1 domain containing protein</fullName>
    </submittedName>
</protein>
<dbReference type="SMART" id="SM00360">
    <property type="entry name" value="RRM"/>
    <property type="match status" value="2"/>
</dbReference>
<dbReference type="OrthoDB" id="6159137at2759"/>
<feature type="domain" description="RRM" evidence="3">
    <location>
        <begin position="120"/>
        <end position="198"/>
    </location>
</feature>
<dbReference type="InterPro" id="IPR035979">
    <property type="entry name" value="RBD_domain_sf"/>
</dbReference>
<dbReference type="PANTHER" id="PTHR48034">
    <property type="entry name" value="TRANSFORMER-2 SEX-DETERMINING PROTEIN-RELATED"/>
    <property type="match status" value="1"/>
</dbReference>
<dbReference type="InterPro" id="IPR050441">
    <property type="entry name" value="RBM"/>
</dbReference>
<dbReference type="GO" id="GO:0003723">
    <property type="term" value="F:RNA binding"/>
    <property type="evidence" value="ECO:0007669"/>
    <property type="project" value="UniProtKB-UniRule"/>
</dbReference>
<comment type="caution">
    <text evidence="4">The sequence shown here is derived from an EMBL/GenBank/DDBJ whole genome shotgun (WGS) entry which is preliminary data.</text>
</comment>
<evidence type="ECO:0000259" key="3">
    <source>
        <dbReference type="PROSITE" id="PS50102"/>
    </source>
</evidence>
<reference evidence="4 5" key="1">
    <citation type="submission" date="2017-03" db="EMBL/GenBank/DDBJ databases">
        <title>Genome of the blue death feigning beetle - Asbolus verrucosus.</title>
        <authorList>
            <person name="Rider S.D."/>
        </authorList>
    </citation>
    <scope>NUCLEOTIDE SEQUENCE [LARGE SCALE GENOMIC DNA]</scope>
    <source>
        <strain evidence="4">Butters</strain>
        <tissue evidence="4">Head and leg muscle</tissue>
    </source>
</reference>
<proteinExistence type="predicted"/>
<dbReference type="EMBL" id="QDEB01112601">
    <property type="protein sequence ID" value="RZB41632.1"/>
    <property type="molecule type" value="Genomic_DNA"/>
</dbReference>
<evidence type="ECO:0000313" key="5">
    <source>
        <dbReference type="Proteomes" id="UP000292052"/>
    </source>
</evidence>
<organism evidence="4 5">
    <name type="scientific">Asbolus verrucosus</name>
    <name type="common">Desert ironclad beetle</name>
    <dbReference type="NCBI Taxonomy" id="1661398"/>
    <lineage>
        <taxon>Eukaryota</taxon>
        <taxon>Metazoa</taxon>
        <taxon>Ecdysozoa</taxon>
        <taxon>Arthropoda</taxon>
        <taxon>Hexapoda</taxon>
        <taxon>Insecta</taxon>
        <taxon>Pterygota</taxon>
        <taxon>Neoptera</taxon>
        <taxon>Endopterygota</taxon>
        <taxon>Coleoptera</taxon>
        <taxon>Polyphaga</taxon>
        <taxon>Cucujiformia</taxon>
        <taxon>Tenebrionidae</taxon>
        <taxon>Pimeliinae</taxon>
        <taxon>Asbolus</taxon>
    </lineage>
</organism>
<keyword evidence="5" id="KW-1185">Reference proteome</keyword>
<dbReference type="InterPro" id="IPR012677">
    <property type="entry name" value="Nucleotide-bd_a/b_plait_sf"/>
</dbReference>
<keyword evidence="1 2" id="KW-0694">RNA-binding</keyword>
<dbReference type="PROSITE" id="PS50102">
    <property type="entry name" value="RRM"/>
    <property type="match status" value="2"/>
</dbReference>
<sequence>MRDVTPSNYESLYAVKIMNLGYETTVKELRHLFKKYGQIGDIYIVKNPVTNKSRGFGFVKYYKRQDAIEAAYYLDGEIFYGKKLRVYLTDEKLRRSLASRVRGSQSHSSDSSSDYERKFVTVKVENLPYKTREEDVKKWFYHCGPIADVYIPRVRNSGLNKGYAFVRFYRKHDATFAIANLNNKQYHGRKIRVIKAKYGKPPPFRQFKCGSSPLASKYKKHR</sequence>
<dbReference type="STRING" id="1661398.A0A482VD14"/>
<dbReference type="Proteomes" id="UP000292052">
    <property type="component" value="Unassembled WGS sequence"/>
</dbReference>
<dbReference type="SMART" id="SM00361">
    <property type="entry name" value="RRM_1"/>
    <property type="match status" value="2"/>
</dbReference>